<proteinExistence type="predicted"/>
<name>A0A059E2I4_9PROT</name>
<evidence type="ECO:0000313" key="3">
    <source>
        <dbReference type="EMBL" id="KCZ61800.1"/>
    </source>
</evidence>
<dbReference type="AlphaFoldDB" id="A0A059E2I4"/>
<evidence type="ECO:0000313" key="6">
    <source>
        <dbReference type="Proteomes" id="UP000263957"/>
    </source>
</evidence>
<comment type="caution">
    <text evidence="3">The sequence shown here is derived from an EMBL/GenBank/DDBJ whole genome shotgun (WGS) entry which is preliminary data.</text>
</comment>
<accession>A0A059E2I4</accession>
<organism evidence="3 4">
    <name type="scientific">Hyphomonas atlantica</name>
    <dbReference type="NCBI Taxonomy" id="1280948"/>
    <lineage>
        <taxon>Bacteria</taxon>
        <taxon>Pseudomonadati</taxon>
        <taxon>Pseudomonadota</taxon>
        <taxon>Alphaproteobacteria</taxon>
        <taxon>Hyphomonadales</taxon>
        <taxon>Hyphomonadaceae</taxon>
        <taxon>Hyphomonas</taxon>
    </lineage>
</organism>
<evidence type="ECO:0000313" key="5">
    <source>
        <dbReference type="Proteomes" id="UP000259173"/>
    </source>
</evidence>
<dbReference type="Proteomes" id="UP000024547">
    <property type="component" value="Unassembled WGS sequence"/>
</dbReference>
<dbReference type="STRING" id="1280948.HY36_04400"/>
<evidence type="ECO:0000313" key="4">
    <source>
        <dbReference type="Proteomes" id="UP000024547"/>
    </source>
</evidence>
<reference evidence="5 6" key="2">
    <citation type="journal article" date="2018" name="Nat. Biotechnol.">
        <title>A standardized bacterial taxonomy based on genome phylogeny substantially revises the tree of life.</title>
        <authorList>
            <person name="Parks D.H."/>
            <person name="Chuvochina M."/>
            <person name="Waite D.W."/>
            <person name="Rinke C."/>
            <person name="Skarshewski A."/>
            <person name="Chaumeil P.A."/>
            <person name="Hugenholtz P."/>
        </authorList>
    </citation>
    <scope>NUCLEOTIDE SEQUENCE [LARGE SCALE GENOMIC DNA]</scope>
    <source>
        <strain evidence="2">UBA10378</strain>
        <strain evidence="1">UBA8557</strain>
    </source>
</reference>
<dbReference type="EMBL" id="DMBR01000293">
    <property type="protein sequence ID" value="HAE94824.1"/>
    <property type="molecule type" value="Genomic_DNA"/>
</dbReference>
<dbReference type="EMBL" id="AWFH01000012">
    <property type="protein sequence ID" value="KCZ61800.1"/>
    <property type="molecule type" value="Genomic_DNA"/>
</dbReference>
<evidence type="ECO:0000313" key="1">
    <source>
        <dbReference type="EMBL" id="HAE94824.1"/>
    </source>
</evidence>
<evidence type="ECO:0000313" key="2">
    <source>
        <dbReference type="EMBL" id="HBQ48455.1"/>
    </source>
</evidence>
<protein>
    <submittedName>
        <fullName evidence="3">Uncharacterized protein</fullName>
    </submittedName>
</protein>
<gene>
    <name evidence="1" type="ORF">DCG65_09695</name>
    <name evidence="2" type="ORF">DD728_06160</name>
    <name evidence="3" type="ORF">HY36_04400</name>
</gene>
<dbReference type="RefSeq" id="WP_035551048.1">
    <property type="nucleotide sequence ID" value="NZ_CAXEMP010000370.1"/>
</dbReference>
<keyword evidence="4" id="KW-1185">Reference proteome</keyword>
<dbReference type="Proteomes" id="UP000263957">
    <property type="component" value="Unassembled WGS sequence"/>
</dbReference>
<dbReference type="Proteomes" id="UP000259173">
    <property type="component" value="Unassembled WGS sequence"/>
</dbReference>
<dbReference type="EMBL" id="DOGS01000123">
    <property type="protein sequence ID" value="HBQ48455.1"/>
    <property type="molecule type" value="Genomic_DNA"/>
</dbReference>
<sequence>MMAKPMRMDPLPDPKAVSLDEAISLLEAGKGEGLLVDLGHGRTATADGHRGEEGLLQRLRGHRMMMSLASGGADLSRFAGMGDAVIVAPLVQEILDAADQKD</sequence>
<reference evidence="3 4" key="1">
    <citation type="journal article" date="2014" name="Antonie Van Leeuwenhoek">
        <title>Hyphomonas beringensis sp. nov. and Hyphomonas chukchiensis sp. nov., isolated from surface seawater of the Bering Sea and Chukchi Sea.</title>
        <authorList>
            <person name="Li C."/>
            <person name="Lai Q."/>
            <person name="Li G."/>
            <person name="Dong C."/>
            <person name="Wang J."/>
            <person name="Liao Y."/>
            <person name="Shao Z."/>
        </authorList>
    </citation>
    <scope>NUCLEOTIDE SEQUENCE [LARGE SCALE GENOMIC DNA]</scope>
    <source>
        <strain evidence="3 4">22II1-22F38</strain>
    </source>
</reference>
<dbReference type="PATRIC" id="fig|1280948.3.peg.1710"/>